<organism evidence="14 15">
    <name type="scientific">Methylibium petroleiphilum (strain ATCC BAA-1232 / LMG 22953 / PM1)</name>
    <dbReference type="NCBI Taxonomy" id="420662"/>
    <lineage>
        <taxon>Bacteria</taxon>
        <taxon>Pseudomonadati</taxon>
        <taxon>Pseudomonadota</taxon>
        <taxon>Betaproteobacteria</taxon>
        <taxon>Burkholderiales</taxon>
        <taxon>Sphaerotilaceae</taxon>
        <taxon>Methylibium</taxon>
    </lineage>
</organism>
<keyword evidence="7" id="KW-0143">Chaperone</keyword>
<evidence type="ECO:0000313" key="14">
    <source>
        <dbReference type="EMBL" id="ABM94913.1"/>
    </source>
</evidence>
<keyword evidence="11" id="KW-0697">Rotamase</keyword>
<dbReference type="GO" id="GO:0003755">
    <property type="term" value="F:peptidyl-prolyl cis-trans isomerase activity"/>
    <property type="evidence" value="ECO:0007669"/>
    <property type="project" value="UniProtKB-KW"/>
</dbReference>
<dbReference type="PROSITE" id="PS50198">
    <property type="entry name" value="PPIC_PPIASE_2"/>
    <property type="match status" value="1"/>
</dbReference>
<keyword evidence="4 14" id="KW-0812">Transmembrane</keyword>
<dbReference type="Proteomes" id="UP000000366">
    <property type="component" value="Chromosome"/>
</dbReference>
<accession>A2SH74</accession>
<dbReference type="Pfam" id="PF13616">
    <property type="entry name" value="Rotamase_3"/>
    <property type="match status" value="1"/>
</dbReference>
<evidence type="ECO:0000256" key="6">
    <source>
        <dbReference type="ARBA" id="ARBA00023136"/>
    </source>
</evidence>
<comment type="similarity">
    <text evidence="8">Belongs to the PpiD chaperone family.</text>
</comment>
<evidence type="ECO:0000256" key="8">
    <source>
        <dbReference type="ARBA" id="ARBA00038408"/>
    </source>
</evidence>
<evidence type="ECO:0000256" key="4">
    <source>
        <dbReference type="ARBA" id="ARBA00022692"/>
    </source>
</evidence>
<evidence type="ECO:0000256" key="10">
    <source>
        <dbReference type="ARBA" id="ARBA00042775"/>
    </source>
</evidence>
<keyword evidence="2" id="KW-1003">Cell membrane</keyword>
<evidence type="ECO:0000256" key="12">
    <source>
        <dbReference type="SAM" id="Coils"/>
    </source>
</evidence>
<evidence type="ECO:0000313" key="15">
    <source>
        <dbReference type="Proteomes" id="UP000000366"/>
    </source>
</evidence>
<keyword evidence="6" id="KW-0472">Membrane</keyword>
<dbReference type="STRING" id="420662.Mpe_A1955"/>
<evidence type="ECO:0000256" key="7">
    <source>
        <dbReference type="ARBA" id="ARBA00023186"/>
    </source>
</evidence>
<evidence type="ECO:0000256" key="1">
    <source>
        <dbReference type="ARBA" id="ARBA00004382"/>
    </source>
</evidence>
<evidence type="ECO:0000259" key="13">
    <source>
        <dbReference type="PROSITE" id="PS50198"/>
    </source>
</evidence>
<feature type="coiled-coil region" evidence="12">
    <location>
        <begin position="375"/>
        <end position="402"/>
    </location>
</feature>
<dbReference type="RefSeq" id="WP_011829550.1">
    <property type="nucleotide sequence ID" value="NC_008825.1"/>
</dbReference>
<keyword evidence="12" id="KW-0175">Coiled coil</keyword>
<feature type="domain" description="PpiC" evidence="13">
    <location>
        <begin position="266"/>
        <end position="369"/>
    </location>
</feature>
<evidence type="ECO:0000256" key="2">
    <source>
        <dbReference type="ARBA" id="ARBA00022475"/>
    </source>
</evidence>
<keyword evidence="3" id="KW-0997">Cell inner membrane</keyword>
<dbReference type="InterPro" id="IPR027304">
    <property type="entry name" value="Trigger_fact/SurA_dom_sf"/>
</dbReference>
<evidence type="ECO:0000256" key="11">
    <source>
        <dbReference type="PROSITE-ProRule" id="PRU00278"/>
    </source>
</evidence>
<dbReference type="InterPro" id="IPR000297">
    <property type="entry name" value="PPIase_PpiC"/>
</dbReference>
<dbReference type="Gene3D" id="1.10.4030.10">
    <property type="entry name" value="Porin chaperone SurA, peptide-binding domain"/>
    <property type="match status" value="1"/>
</dbReference>
<dbReference type="Pfam" id="PF13624">
    <property type="entry name" value="SurA_N_3"/>
    <property type="match status" value="1"/>
</dbReference>
<dbReference type="InterPro" id="IPR052029">
    <property type="entry name" value="PpiD_chaperone"/>
</dbReference>
<comment type="subcellular location">
    <subcellularLocation>
        <location evidence="1">Cell inner membrane</location>
        <topology evidence="1">Single-pass type II membrane protein</topology>
        <orientation evidence="1">Periplasmic side</orientation>
    </subcellularLocation>
</comment>
<evidence type="ECO:0000256" key="9">
    <source>
        <dbReference type="ARBA" id="ARBA00040743"/>
    </source>
</evidence>
<dbReference type="PANTHER" id="PTHR47529:SF1">
    <property type="entry name" value="PERIPLASMIC CHAPERONE PPID"/>
    <property type="match status" value="1"/>
</dbReference>
<dbReference type="SUPFAM" id="SSF109998">
    <property type="entry name" value="Triger factor/SurA peptide-binding domain-like"/>
    <property type="match status" value="1"/>
</dbReference>
<evidence type="ECO:0000256" key="3">
    <source>
        <dbReference type="ARBA" id="ARBA00022519"/>
    </source>
</evidence>
<dbReference type="GO" id="GO:0005886">
    <property type="term" value="C:plasma membrane"/>
    <property type="evidence" value="ECO:0007669"/>
    <property type="project" value="UniProtKB-SubCell"/>
</dbReference>
<evidence type="ECO:0000256" key="5">
    <source>
        <dbReference type="ARBA" id="ARBA00022989"/>
    </source>
</evidence>
<dbReference type="Gene3D" id="3.10.50.40">
    <property type="match status" value="1"/>
</dbReference>
<dbReference type="HOGENOM" id="CLU_023843_1_2_4"/>
<reference evidence="14 15" key="1">
    <citation type="journal article" date="2007" name="J. Bacteriol.">
        <title>Whole-genome analysis of the methyl tert-butyl ether-degrading beta-proteobacterium Methylibium petroleiphilum PM1.</title>
        <authorList>
            <person name="Kane S.R."/>
            <person name="Chakicherla A.Y."/>
            <person name="Chain P.S.G."/>
            <person name="Schmidt R."/>
            <person name="Shin M.W."/>
            <person name="Legler T.C."/>
            <person name="Scow K.M."/>
            <person name="Larimer F.W."/>
            <person name="Lucas S.M."/>
            <person name="Richardson P.M."/>
            <person name="Hristova K.R."/>
        </authorList>
    </citation>
    <scope>NUCLEOTIDE SEQUENCE [LARGE SCALE GENOMIC DNA]</scope>
    <source>
        <strain evidence="15">ATCC BAA-1232 / LMG 22953 / PM1</strain>
    </source>
</reference>
<dbReference type="EMBL" id="CP000555">
    <property type="protein sequence ID" value="ABM94913.1"/>
    <property type="molecule type" value="Genomic_DNA"/>
</dbReference>
<gene>
    <name evidence="14" type="ordered locus">Mpe_A1955</name>
</gene>
<name>A2SH74_METPP</name>
<dbReference type="PANTHER" id="PTHR47529">
    <property type="entry name" value="PEPTIDYL-PROLYL CIS-TRANS ISOMERASE D"/>
    <property type="match status" value="1"/>
</dbReference>
<keyword evidence="15" id="KW-1185">Reference proteome</keyword>
<dbReference type="AlphaFoldDB" id="A2SH74"/>
<dbReference type="SUPFAM" id="SSF54534">
    <property type="entry name" value="FKBP-like"/>
    <property type="match status" value="1"/>
</dbReference>
<dbReference type="InterPro" id="IPR046357">
    <property type="entry name" value="PPIase_dom_sf"/>
</dbReference>
<keyword evidence="11 14" id="KW-0413">Isomerase</keyword>
<keyword evidence="5" id="KW-1133">Transmembrane helix</keyword>
<dbReference type="KEGG" id="mpt:Mpe_A1955"/>
<dbReference type="eggNOG" id="COG0760">
    <property type="taxonomic scope" value="Bacteria"/>
</dbReference>
<protein>
    <recommendedName>
        <fullName evidence="9">Periplasmic chaperone PpiD</fullName>
    </recommendedName>
    <alternativeName>
        <fullName evidence="10">Periplasmic folding chaperone</fullName>
    </alternativeName>
</protein>
<sequence>MFEFVRSHTRLLQFILVLLVFPAFVFFGVQGYTGMSEGNAVVAKVAGTSITQAEWDAAHRNQVERLRAQSPGVDLKLFDTPEAKQRTLDALVRERVMLVAADKLHLTASDERLQRVFASDPQLAFLRKPDGSLNADVLAAQGMSARQFEQQLRQDLAMRQVLQGVSGTVLAPSRPTSTALDALLQQREVRIARFEAQKFVTKVNVTDADIEAYYKDGRHAAEFETPEQASIEYLVLDLDAIKSGLTVSDDDLRKYYAENESRYVAPEERRASHILIKAEKGASAEQREKARTKAATLLAEARKDPAKFAELAKKNSEDPGSAVQGGDLDFFARGAMVKPFEDAAFALKPGQLSEVVESDFGYHVILLTAVRGGEKKAFESVKAEIENEVKQQLAQRRYAEAAEIFSNTVYEQADSLKPAAEKLKLTVRTASGVARTPAQGTTGALASPKFLEALFAAETLRNKRNTEAVDLGGSQLVAGRIVEYAPSRKLPLAEVKDRVRERVVVEQSAALARKEALARLAAWKGGAEPEGLEPAMTVSRGRQQELPPALIDAVMKASPAPLPSWTGVDFGDEGYAVVRVDKLLPRDAAAGDDKRLQQQYGQIWGAAEDEAYYAALKERYKVKITGVAKSADAEQSGASR</sequence>
<proteinExistence type="inferred from homology"/>